<proteinExistence type="predicted"/>
<keyword evidence="2" id="KW-1185">Reference proteome</keyword>
<evidence type="ECO:0000313" key="2">
    <source>
        <dbReference type="Proteomes" id="UP001589887"/>
    </source>
</evidence>
<dbReference type="EMBL" id="JBHMQV010000001">
    <property type="protein sequence ID" value="MFC0842252.1"/>
    <property type="molecule type" value="Genomic_DNA"/>
</dbReference>
<dbReference type="RefSeq" id="WP_394316130.1">
    <property type="nucleotide sequence ID" value="NZ_JBHMQV010000001.1"/>
</dbReference>
<dbReference type="Proteomes" id="UP001589887">
    <property type="component" value="Unassembled WGS sequence"/>
</dbReference>
<reference evidence="1 2" key="1">
    <citation type="submission" date="2024-09" db="EMBL/GenBank/DDBJ databases">
        <authorList>
            <person name="Sun Q."/>
            <person name="Mori K."/>
        </authorList>
    </citation>
    <scope>NUCLEOTIDE SEQUENCE [LARGE SCALE GENOMIC DNA]</scope>
    <source>
        <strain evidence="1 2">JCM 4557</strain>
    </source>
</reference>
<accession>A0ABV6T8Z7</accession>
<protein>
    <submittedName>
        <fullName evidence="1">Uncharacterized protein</fullName>
    </submittedName>
</protein>
<organism evidence="1 2">
    <name type="scientific">Streptomyces noboritoensis</name>
    <dbReference type="NCBI Taxonomy" id="67337"/>
    <lineage>
        <taxon>Bacteria</taxon>
        <taxon>Bacillati</taxon>
        <taxon>Actinomycetota</taxon>
        <taxon>Actinomycetes</taxon>
        <taxon>Kitasatosporales</taxon>
        <taxon>Streptomycetaceae</taxon>
        <taxon>Streptomyces</taxon>
    </lineage>
</organism>
<sequence>MLDGGSGKKDNLPVAAAAYRCPRVLLDDVGPGGHWHAIGGASLRTATGCRF</sequence>
<gene>
    <name evidence="1" type="ORF">ACFH04_00650</name>
</gene>
<name>A0ABV6T8Z7_9ACTN</name>
<evidence type="ECO:0000313" key="1">
    <source>
        <dbReference type="EMBL" id="MFC0842252.1"/>
    </source>
</evidence>
<comment type="caution">
    <text evidence="1">The sequence shown here is derived from an EMBL/GenBank/DDBJ whole genome shotgun (WGS) entry which is preliminary data.</text>
</comment>